<dbReference type="InterPro" id="IPR036820">
    <property type="entry name" value="Archease_dom_sf"/>
</dbReference>
<dbReference type="Pfam" id="PF13959">
    <property type="entry name" value="CTE_SPB4"/>
    <property type="match status" value="1"/>
</dbReference>
<dbReference type="OrthoDB" id="10259640at2759"/>
<dbReference type="CDD" id="cd18787">
    <property type="entry name" value="SF2_C_DEAD"/>
    <property type="match status" value="1"/>
</dbReference>
<dbReference type="AlphaFoldDB" id="A0A368GQ68"/>
<feature type="compositionally biased region" description="Acidic residues" evidence="14">
    <location>
        <begin position="261"/>
        <end position="272"/>
    </location>
</feature>
<organism evidence="17 18">
    <name type="scientific">Ancylostoma caninum</name>
    <name type="common">Dog hookworm</name>
    <dbReference type="NCBI Taxonomy" id="29170"/>
    <lineage>
        <taxon>Eukaryota</taxon>
        <taxon>Metazoa</taxon>
        <taxon>Ecdysozoa</taxon>
        <taxon>Nematoda</taxon>
        <taxon>Chromadorea</taxon>
        <taxon>Rhabditida</taxon>
        <taxon>Rhabditina</taxon>
        <taxon>Rhabditomorpha</taxon>
        <taxon>Strongyloidea</taxon>
        <taxon>Ancylostomatidae</taxon>
        <taxon>Ancylostomatinae</taxon>
        <taxon>Ancylostoma</taxon>
    </lineage>
</organism>
<evidence type="ECO:0000256" key="11">
    <source>
        <dbReference type="ARBA" id="ARBA00047984"/>
    </source>
</evidence>
<dbReference type="PROSITE" id="PS51194">
    <property type="entry name" value="HELICASE_CTER"/>
    <property type="match status" value="1"/>
</dbReference>
<evidence type="ECO:0000256" key="3">
    <source>
        <dbReference type="ARBA" id="ARBA00022723"/>
    </source>
</evidence>
<dbReference type="GO" id="GO:0016887">
    <property type="term" value="F:ATP hydrolysis activity"/>
    <property type="evidence" value="ECO:0007669"/>
    <property type="project" value="RHEA"/>
</dbReference>
<dbReference type="SUPFAM" id="SSF69819">
    <property type="entry name" value="MTH1598-like"/>
    <property type="match status" value="1"/>
</dbReference>
<dbReference type="CDD" id="cd17942">
    <property type="entry name" value="DEADc_DDX18"/>
    <property type="match status" value="1"/>
</dbReference>
<dbReference type="GO" id="GO:0003723">
    <property type="term" value="F:RNA binding"/>
    <property type="evidence" value="ECO:0007669"/>
    <property type="project" value="UniProtKB-UniRule"/>
</dbReference>
<accession>A0A368GQ68</accession>
<evidence type="ECO:0000256" key="13">
    <source>
        <dbReference type="RuleBase" id="RU365068"/>
    </source>
</evidence>
<dbReference type="Gene3D" id="3.55.10.10">
    <property type="entry name" value="Archease domain"/>
    <property type="match status" value="1"/>
</dbReference>
<comment type="similarity">
    <text evidence="1">Belongs to the archease family.</text>
</comment>
<feature type="domain" description="Helicase C-terminal" evidence="16">
    <location>
        <begin position="525"/>
        <end position="695"/>
    </location>
</feature>
<dbReference type="InterPro" id="IPR025313">
    <property type="entry name" value="SPB4-like_CTE"/>
</dbReference>
<dbReference type="SMART" id="SM01178">
    <property type="entry name" value="DUF4217"/>
    <property type="match status" value="1"/>
</dbReference>
<evidence type="ECO:0000256" key="10">
    <source>
        <dbReference type="ARBA" id="ARBA00024357"/>
    </source>
</evidence>
<name>A0A368GQ68_ANCCA</name>
<evidence type="ECO:0000256" key="14">
    <source>
        <dbReference type="SAM" id="MobiDB-lite"/>
    </source>
</evidence>
<dbReference type="InterPro" id="IPR044773">
    <property type="entry name" value="DDX18/Has1_DEADc"/>
</dbReference>
<comment type="catalytic activity">
    <reaction evidence="11 13">
        <text>ATP + H2O = ADP + phosphate + H(+)</text>
        <dbReference type="Rhea" id="RHEA:13065"/>
        <dbReference type="ChEBI" id="CHEBI:15377"/>
        <dbReference type="ChEBI" id="CHEBI:15378"/>
        <dbReference type="ChEBI" id="CHEBI:30616"/>
        <dbReference type="ChEBI" id="CHEBI:43474"/>
        <dbReference type="ChEBI" id="CHEBI:456216"/>
        <dbReference type="EC" id="3.6.4.13"/>
    </reaction>
</comment>
<gene>
    <name evidence="17" type="ORF">ANCCAN_08852</name>
</gene>
<dbReference type="EC" id="3.6.4.13" evidence="13"/>
<evidence type="ECO:0000313" key="17">
    <source>
        <dbReference type="EMBL" id="RCN45165.1"/>
    </source>
</evidence>
<dbReference type="EMBL" id="JOJR01000109">
    <property type="protein sequence ID" value="RCN45165.1"/>
    <property type="molecule type" value="Genomic_DNA"/>
</dbReference>
<comment type="function">
    <text evidence="13">RNA helicase.</text>
</comment>
<dbReference type="InterPro" id="IPR000629">
    <property type="entry name" value="RNA-helicase_DEAD-box_CS"/>
</dbReference>
<proteinExistence type="inferred from homology"/>
<dbReference type="SUPFAM" id="SSF52540">
    <property type="entry name" value="P-loop containing nucleoside triphosphate hydrolases"/>
    <property type="match status" value="1"/>
</dbReference>
<comment type="caution">
    <text evidence="17">The sequence shown here is derived from an EMBL/GenBank/DDBJ whole genome shotgun (WGS) entry which is preliminary data.</text>
</comment>
<keyword evidence="2" id="KW-0819">tRNA processing</keyword>
<dbReference type="GO" id="GO:0003724">
    <property type="term" value="F:RNA helicase activity"/>
    <property type="evidence" value="ECO:0007669"/>
    <property type="project" value="UniProtKB-EC"/>
</dbReference>
<dbReference type="InterPro" id="IPR014001">
    <property type="entry name" value="Helicase_ATP-bd"/>
</dbReference>
<evidence type="ECO:0000256" key="2">
    <source>
        <dbReference type="ARBA" id="ARBA00022694"/>
    </source>
</evidence>
<keyword evidence="18" id="KW-1185">Reference proteome</keyword>
<dbReference type="InterPro" id="IPR001650">
    <property type="entry name" value="Helicase_C-like"/>
</dbReference>
<dbReference type="FunFam" id="3.40.50.300:FF:000379">
    <property type="entry name" value="RNA helicase"/>
    <property type="match status" value="1"/>
</dbReference>
<dbReference type="Pfam" id="PF00270">
    <property type="entry name" value="DEAD"/>
    <property type="match status" value="1"/>
</dbReference>
<dbReference type="InterPro" id="IPR011545">
    <property type="entry name" value="DEAD/DEAH_box_helicase_dom"/>
</dbReference>
<evidence type="ECO:0000256" key="1">
    <source>
        <dbReference type="ARBA" id="ARBA00007963"/>
    </source>
</evidence>
<keyword evidence="3" id="KW-0479">Metal-binding</keyword>
<dbReference type="STRING" id="29170.A0A368GQ68"/>
<comment type="similarity">
    <text evidence="10">Belongs to the DEAD box helicase family. DDX18/HAS1 subfamily.</text>
</comment>
<dbReference type="GO" id="GO:0005524">
    <property type="term" value="F:ATP binding"/>
    <property type="evidence" value="ECO:0007669"/>
    <property type="project" value="UniProtKB-UniRule"/>
</dbReference>
<protein>
    <recommendedName>
        <fullName evidence="13">ATP-dependent RNA helicase</fullName>
        <ecNumber evidence="13">3.6.4.13</ecNumber>
    </recommendedName>
</protein>
<dbReference type="SMART" id="SM00487">
    <property type="entry name" value="DEXDc"/>
    <property type="match status" value="1"/>
</dbReference>
<dbReference type="Proteomes" id="UP000252519">
    <property type="component" value="Unassembled WGS sequence"/>
</dbReference>
<feature type="region of interest" description="Disordered" evidence="14">
    <location>
        <begin position="254"/>
        <end position="289"/>
    </location>
</feature>
<dbReference type="PROSITE" id="PS51192">
    <property type="entry name" value="HELICASE_ATP_BIND_1"/>
    <property type="match status" value="1"/>
</dbReference>
<dbReference type="InterPro" id="IPR023572">
    <property type="entry name" value="Archease_dom"/>
</dbReference>
<dbReference type="PANTHER" id="PTHR24031">
    <property type="entry name" value="RNA HELICASE"/>
    <property type="match status" value="1"/>
</dbReference>
<evidence type="ECO:0000256" key="4">
    <source>
        <dbReference type="ARBA" id="ARBA00022741"/>
    </source>
</evidence>
<evidence type="ECO:0000256" key="6">
    <source>
        <dbReference type="ARBA" id="ARBA00022806"/>
    </source>
</evidence>
<evidence type="ECO:0000256" key="7">
    <source>
        <dbReference type="ARBA" id="ARBA00022837"/>
    </source>
</evidence>
<keyword evidence="6 12" id="KW-0347">Helicase</keyword>
<dbReference type="InterPro" id="IPR027417">
    <property type="entry name" value="P-loop_NTPase"/>
</dbReference>
<keyword evidence="5 12" id="KW-0378">Hydrolase</keyword>
<keyword evidence="7" id="KW-0106">Calcium</keyword>
<evidence type="ECO:0000256" key="8">
    <source>
        <dbReference type="ARBA" id="ARBA00022840"/>
    </source>
</evidence>
<keyword evidence="4 12" id="KW-0547">Nucleotide-binding</keyword>
<sequence length="783" mass="87972">MTTSTRVLKDRRPSSISEDVADLHLAKRARKCEDIDMDFDAGAAEQMLEGCSNGDSGYRYLEHPADVQVHAWGPDLAKAIAQAVTAMYGYMTELDKVEEQFTMYYSANANDLQGLVHAIMEEALCGFQSEPFFVGKGVVVDKLDLEQFTADFQVAGECFDLQKHTQLTDVKAITYSNMQIHQKADRCDIFVDNLSANFVRVVMSELLKCDYNTIIKKFQMGVDVQKKVLKRKLEKMKATQAKLRKKELAAREASKKVEVKEEVEDQDEEDDEPKTNGQNEAAAKSASTPAPVIEDVSSFLSTKTFDGLKGKVNDRLLDSIKKMGFTTMTEIQAKSIEPLLEGRDVLASAKTGSGKTLAFLIPAIELLLKLDWKQYNGTGVVIVSPTRELSMQTYGVLTELLEGTSLSHGLVMGGSNRSAEQDKLAKGISVLVATPGRLLDHLQNTDPFVVKNLKCLIIDEADRILDIGFEIEMQQILRHLPKKRQTMLFSATHTPKVDELVKLSLHSNPVKLSVSEKSEVATVEGLQQGYVVCPSEKRFLMLFTFLKKNKNKKVMVFFSSCNSVKYHHELLNYIDIPCMSIHGKQKQAKRTSTFFQFCQAETGILLCTDVAARGLDIPAVDWIVQYDPPDEPREYIHRVGRTARGKDGRGNALLVLRPEELGFLRYLRAAKVVLNEFEFSWSKIANIQSQLENLIDKNYYLNKSAKEAYKCYVRAYDSHSLKDIFDVNNLDLIAVCKSFGFSVPPFVDLPISHKPKVQVRSKLSGAGYRKRPKAFTFKQKPKK</sequence>
<dbReference type="Pfam" id="PF00271">
    <property type="entry name" value="Helicase_C"/>
    <property type="match status" value="1"/>
</dbReference>
<dbReference type="GO" id="GO:0046872">
    <property type="term" value="F:metal ion binding"/>
    <property type="evidence" value="ECO:0007669"/>
    <property type="project" value="UniProtKB-KW"/>
</dbReference>
<keyword evidence="9 13" id="KW-0694">RNA-binding</keyword>
<reference evidence="17 18" key="1">
    <citation type="submission" date="2014-10" db="EMBL/GenBank/DDBJ databases">
        <title>Draft genome of the hookworm Ancylostoma caninum.</title>
        <authorList>
            <person name="Mitreva M."/>
        </authorList>
    </citation>
    <scope>NUCLEOTIDE SEQUENCE [LARGE SCALE GENOMIC DNA]</scope>
    <source>
        <strain evidence="17 18">Baltimore</strain>
    </source>
</reference>
<evidence type="ECO:0000256" key="5">
    <source>
        <dbReference type="ARBA" id="ARBA00022801"/>
    </source>
</evidence>
<evidence type="ECO:0000256" key="9">
    <source>
        <dbReference type="ARBA" id="ARBA00022884"/>
    </source>
</evidence>
<evidence type="ECO:0000259" key="15">
    <source>
        <dbReference type="PROSITE" id="PS51192"/>
    </source>
</evidence>
<dbReference type="Gene3D" id="3.40.50.300">
    <property type="entry name" value="P-loop containing nucleotide triphosphate hydrolases"/>
    <property type="match status" value="2"/>
</dbReference>
<keyword evidence="8 12" id="KW-0067">ATP-binding</keyword>
<evidence type="ECO:0000259" key="16">
    <source>
        <dbReference type="PROSITE" id="PS51194"/>
    </source>
</evidence>
<dbReference type="PROSITE" id="PS00039">
    <property type="entry name" value="DEAD_ATP_HELICASE"/>
    <property type="match status" value="1"/>
</dbReference>
<dbReference type="SMART" id="SM00490">
    <property type="entry name" value="HELICc"/>
    <property type="match status" value="1"/>
</dbReference>
<dbReference type="GO" id="GO:0008033">
    <property type="term" value="P:tRNA processing"/>
    <property type="evidence" value="ECO:0007669"/>
    <property type="project" value="UniProtKB-KW"/>
</dbReference>
<feature type="domain" description="Helicase ATP-binding" evidence="15">
    <location>
        <begin position="336"/>
        <end position="511"/>
    </location>
</feature>
<evidence type="ECO:0000256" key="12">
    <source>
        <dbReference type="RuleBase" id="RU000492"/>
    </source>
</evidence>
<dbReference type="GO" id="GO:0043186">
    <property type="term" value="C:P granule"/>
    <property type="evidence" value="ECO:0007669"/>
    <property type="project" value="UniProtKB-ARBA"/>
</dbReference>
<comment type="domain">
    <text evidence="13">The Q motif is unique to and characteristic of the DEAD box family of RNA helicases and controls ATP binding and hydrolysis.</text>
</comment>
<dbReference type="Pfam" id="PF01951">
    <property type="entry name" value="Archease"/>
    <property type="match status" value="1"/>
</dbReference>
<evidence type="ECO:0000313" key="18">
    <source>
        <dbReference type="Proteomes" id="UP000252519"/>
    </source>
</evidence>